<reference evidence="1 2" key="1">
    <citation type="submission" date="2014-12" db="EMBL/GenBank/DDBJ databases">
        <title>Genome assembly of Enhygromyxa salina DSM 15201.</title>
        <authorList>
            <person name="Sharma G."/>
            <person name="Subramanian S."/>
        </authorList>
    </citation>
    <scope>NUCLEOTIDE SEQUENCE [LARGE SCALE GENOMIC DNA]</scope>
    <source>
        <strain evidence="1 2">DSM 15201</strain>
    </source>
</reference>
<dbReference type="SUPFAM" id="SSF50985">
    <property type="entry name" value="RCC1/BLIP-II"/>
    <property type="match status" value="1"/>
</dbReference>
<proteinExistence type="predicted"/>
<accession>A0A0C2CP62</accession>
<dbReference type="EMBL" id="JMCC02000270">
    <property type="protein sequence ID" value="KIG11530.1"/>
    <property type="molecule type" value="Genomic_DNA"/>
</dbReference>
<organism evidence="1 2">
    <name type="scientific">Enhygromyxa salina</name>
    <dbReference type="NCBI Taxonomy" id="215803"/>
    <lineage>
        <taxon>Bacteria</taxon>
        <taxon>Pseudomonadati</taxon>
        <taxon>Myxococcota</taxon>
        <taxon>Polyangia</taxon>
        <taxon>Nannocystales</taxon>
        <taxon>Nannocystaceae</taxon>
        <taxon>Enhygromyxa</taxon>
    </lineage>
</organism>
<dbReference type="RefSeq" id="WP_052559521.1">
    <property type="nucleotide sequence ID" value="NZ_JMCC02000270.1"/>
</dbReference>
<dbReference type="Proteomes" id="UP000031599">
    <property type="component" value="Unassembled WGS sequence"/>
</dbReference>
<name>A0A0C2CP62_9BACT</name>
<evidence type="ECO:0000313" key="1">
    <source>
        <dbReference type="EMBL" id="KIG11530.1"/>
    </source>
</evidence>
<gene>
    <name evidence="1" type="ORF">DB30_03500</name>
</gene>
<evidence type="ECO:0000313" key="2">
    <source>
        <dbReference type="Proteomes" id="UP000031599"/>
    </source>
</evidence>
<sequence length="85" mass="9213">MFGGVPIVEIAVNDDICVRSAAGEVRCWGYETKSAQLVFDRAIDIDVGPGDGCARDAAGEIWCWDLRQPGAARSPRRVALLEHRG</sequence>
<dbReference type="Gene3D" id="2.130.10.30">
    <property type="entry name" value="Regulator of chromosome condensation 1/beta-lactamase-inhibitor protein II"/>
    <property type="match status" value="1"/>
</dbReference>
<protein>
    <submittedName>
        <fullName evidence="1">Uncharacterized protein</fullName>
    </submittedName>
</protein>
<comment type="caution">
    <text evidence="1">The sequence shown here is derived from an EMBL/GenBank/DDBJ whole genome shotgun (WGS) entry which is preliminary data.</text>
</comment>
<dbReference type="AlphaFoldDB" id="A0A0C2CP62"/>
<dbReference type="InterPro" id="IPR009091">
    <property type="entry name" value="RCC1/BLIP-II"/>
</dbReference>